<dbReference type="AlphaFoldDB" id="A0A8R7PJL1"/>
<dbReference type="EnsemblPlants" id="TuG1812G0200005482.01.T01">
    <property type="protein sequence ID" value="TuG1812G0200005482.01.T01"/>
    <property type="gene ID" value="TuG1812G0200005482.01"/>
</dbReference>
<keyword evidence="2" id="KW-1185">Reference proteome</keyword>
<reference evidence="1" key="3">
    <citation type="submission" date="2022-06" db="UniProtKB">
        <authorList>
            <consortium name="EnsemblPlants"/>
        </authorList>
    </citation>
    <scope>IDENTIFICATION</scope>
</reference>
<evidence type="ECO:0000313" key="1">
    <source>
        <dbReference type="EnsemblPlants" id="TuG1812G0200005482.01.T01"/>
    </source>
</evidence>
<name>A0A8R7PJL1_TRIUA</name>
<dbReference type="Proteomes" id="UP000015106">
    <property type="component" value="Chromosome 2"/>
</dbReference>
<reference evidence="2" key="1">
    <citation type="journal article" date="2013" name="Nature">
        <title>Draft genome of the wheat A-genome progenitor Triticum urartu.</title>
        <authorList>
            <person name="Ling H.Q."/>
            <person name="Zhao S."/>
            <person name="Liu D."/>
            <person name="Wang J."/>
            <person name="Sun H."/>
            <person name="Zhang C."/>
            <person name="Fan H."/>
            <person name="Li D."/>
            <person name="Dong L."/>
            <person name="Tao Y."/>
            <person name="Gao C."/>
            <person name="Wu H."/>
            <person name="Li Y."/>
            <person name="Cui Y."/>
            <person name="Guo X."/>
            <person name="Zheng S."/>
            <person name="Wang B."/>
            <person name="Yu K."/>
            <person name="Liang Q."/>
            <person name="Yang W."/>
            <person name="Lou X."/>
            <person name="Chen J."/>
            <person name="Feng M."/>
            <person name="Jian J."/>
            <person name="Zhang X."/>
            <person name="Luo G."/>
            <person name="Jiang Y."/>
            <person name="Liu J."/>
            <person name="Wang Z."/>
            <person name="Sha Y."/>
            <person name="Zhang B."/>
            <person name="Wu H."/>
            <person name="Tang D."/>
            <person name="Shen Q."/>
            <person name="Xue P."/>
            <person name="Zou S."/>
            <person name="Wang X."/>
            <person name="Liu X."/>
            <person name="Wang F."/>
            <person name="Yang Y."/>
            <person name="An X."/>
            <person name="Dong Z."/>
            <person name="Zhang K."/>
            <person name="Zhang X."/>
            <person name="Luo M.C."/>
            <person name="Dvorak J."/>
            <person name="Tong Y."/>
            <person name="Wang J."/>
            <person name="Yang H."/>
            <person name="Li Z."/>
            <person name="Wang D."/>
            <person name="Zhang A."/>
            <person name="Wang J."/>
        </authorList>
    </citation>
    <scope>NUCLEOTIDE SEQUENCE</scope>
    <source>
        <strain evidence="2">cv. G1812</strain>
    </source>
</reference>
<protein>
    <submittedName>
        <fullName evidence="1">Uncharacterized protein</fullName>
    </submittedName>
</protein>
<organism evidence="1 2">
    <name type="scientific">Triticum urartu</name>
    <name type="common">Red wild einkorn</name>
    <name type="synonym">Crithodium urartu</name>
    <dbReference type="NCBI Taxonomy" id="4572"/>
    <lineage>
        <taxon>Eukaryota</taxon>
        <taxon>Viridiplantae</taxon>
        <taxon>Streptophyta</taxon>
        <taxon>Embryophyta</taxon>
        <taxon>Tracheophyta</taxon>
        <taxon>Spermatophyta</taxon>
        <taxon>Magnoliopsida</taxon>
        <taxon>Liliopsida</taxon>
        <taxon>Poales</taxon>
        <taxon>Poaceae</taxon>
        <taxon>BOP clade</taxon>
        <taxon>Pooideae</taxon>
        <taxon>Triticodae</taxon>
        <taxon>Triticeae</taxon>
        <taxon>Triticinae</taxon>
        <taxon>Triticum</taxon>
    </lineage>
</organism>
<accession>A0A8R7PJL1</accession>
<dbReference type="Gramene" id="TuG1812G0200005482.01.T01">
    <property type="protein sequence ID" value="TuG1812G0200005482.01.T01"/>
    <property type="gene ID" value="TuG1812G0200005482.01"/>
</dbReference>
<evidence type="ECO:0000313" key="2">
    <source>
        <dbReference type="Proteomes" id="UP000015106"/>
    </source>
</evidence>
<reference evidence="1" key="2">
    <citation type="submission" date="2018-03" db="EMBL/GenBank/DDBJ databases">
        <title>The Triticum urartu genome reveals the dynamic nature of wheat genome evolution.</title>
        <authorList>
            <person name="Ling H."/>
            <person name="Ma B."/>
            <person name="Shi X."/>
            <person name="Liu H."/>
            <person name="Dong L."/>
            <person name="Sun H."/>
            <person name="Cao Y."/>
            <person name="Gao Q."/>
            <person name="Zheng S."/>
            <person name="Li Y."/>
            <person name="Yu Y."/>
            <person name="Du H."/>
            <person name="Qi M."/>
            <person name="Li Y."/>
            <person name="Yu H."/>
            <person name="Cui Y."/>
            <person name="Wang N."/>
            <person name="Chen C."/>
            <person name="Wu H."/>
            <person name="Zhao Y."/>
            <person name="Zhang J."/>
            <person name="Li Y."/>
            <person name="Zhou W."/>
            <person name="Zhang B."/>
            <person name="Hu W."/>
            <person name="Eijk M."/>
            <person name="Tang J."/>
            <person name="Witsenboer H."/>
            <person name="Zhao S."/>
            <person name="Li Z."/>
            <person name="Zhang A."/>
            <person name="Wang D."/>
            <person name="Liang C."/>
        </authorList>
    </citation>
    <scope>NUCLEOTIDE SEQUENCE [LARGE SCALE GENOMIC DNA]</scope>
    <source>
        <strain evidence="1">cv. G1812</strain>
    </source>
</reference>
<sequence>MISMNAVLVDWHDCGIGGLLDHLGYYYLDSRLEITRALGFLVF</sequence>
<proteinExistence type="predicted"/>